<dbReference type="GO" id="GO:0004521">
    <property type="term" value="F:RNA endonuclease activity"/>
    <property type="evidence" value="ECO:0007669"/>
    <property type="project" value="InterPro"/>
</dbReference>
<evidence type="ECO:0000313" key="11">
    <source>
        <dbReference type="Proteomes" id="UP000671879"/>
    </source>
</evidence>
<dbReference type="EC" id="3.1.-.-" evidence="9"/>
<evidence type="ECO:0000256" key="8">
    <source>
        <dbReference type="ARBA" id="ARBA00023118"/>
    </source>
</evidence>
<dbReference type="KEGG" id="aram:KAR29_12670"/>
<keyword evidence="6 9" id="KW-0378">Hydrolase</keyword>
<dbReference type="EMBL" id="CP072943">
    <property type="protein sequence ID" value="QTX32144.1"/>
    <property type="molecule type" value="Genomic_DNA"/>
</dbReference>
<evidence type="ECO:0000256" key="3">
    <source>
        <dbReference type="ARBA" id="ARBA00022722"/>
    </source>
</evidence>
<evidence type="ECO:0000256" key="6">
    <source>
        <dbReference type="ARBA" id="ARBA00022801"/>
    </source>
</evidence>
<dbReference type="Proteomes" id="UP000671879">
    <property type="component" value="Chromosome"/>
</dbReference>
<accession>A0A9Q7AD12</accession>
<keyword evidence="3 9" id="KW-0540">Nuclease</keyword>
<evidence type="ECO:0000256" key="4">
    <source>
        <dbReference type="ARBA" id="ARBA00022723"/>
    </source>
</evidence>
<dbReference type="GO" id="GO:0016787">
    <property type="term" value="F:hydrolase activity"/>
    <property type="evidence" value="ECO:0007669"/>
    <property type="project" value="UniProtKB-KW"/>
</dbReference>
<comment type="subunit">
    <text evidence="9">Homodimer, forms a heterotetramer with a Cas1 homodimer.</text>
</comment>
<keyword evidence="11" id="KW-1185">Reference proteome</keyword>
<sequence>MKIERCNLILTYDTAADRIPPIYRYLQKNFFWLQRSIFCGQIGKNGTDRLERQLRPLIDPSYDSVYLFQLRYPFTMEVETWGKTEGAVY</sequence>
<keyword evidence="4 9" id="KW-0479">Metal-binding</keyword>
<organism evidence="10 11">
    <name type="scientific">Aminithiophilus ramosus</name>
    <dbReference type="NCBI Taxonomy" id="3029084"/>
    <lineage>
        <taxon>Bacteria</taxon>
        <taxon>Thermotogati</taxon>
        <taxon>Synergistota</taxon>
        <taxon>Synergistia</taxon>
        <taxon>Synergistales</taxon>
        <taxon>Aminithiophilaceae</taxon>
        <taxon>Aminithiophilus</taxon>
    </lineage>
</organism>
<comment type="similarity">
    <text evidence="2 9">Belongs to the CRISPR-associated endoribonuclease Cas2 protein family.</text>
</comment>
<evidence type="ECO:0000256" key="5">
    <source>
        <dbReference type="ARBA" id="ARBA00022759"/>
    </source>
</evidence>
<keyword evidence="8 9" id="KW-0051">Antiviral defense</keyword>
<dbReference type="HAMAP" id="MF_01471">
    <property type="entry name" value="Cas2"/>
    <property type="match status" value="1"/>
</dbReference>
<dbReference type="GO" id="GO:0043571">
    <property type="term" value="P:maintenance of CRISPR repeat elements"/>
    <property type="evidence" value="ECO:0007669"/>
    <property type="project" value="UniProtKB-UniRule"/>
</dbReference>
<dbReference type="GO" id="GO:0051607">
    <property type="term" value="P:defense response to virus"/>
    <property type="evidence" value="ECO:0007669"/>
    <property type="project" value="UniProtKB-UniRule"/>
</dbReference>
<evidence type="ECO:0000313" key="10">
    <source>
        <dbReference type="EMBL" id="QTX32144.1"/>
    </source>
</evidence>
<dbReference type="Pfam" id="PF09827">
    <property type="entry name" value="CRISPR_Cas2"/>
    <property type="match status" value="1"/>
</dbReference>
<dbReference type="InterPro" id="IPR019199">
    <property type="entry name" value="Virulence_VapD/CRISPR_Cas2"/>
</dbReference>
<comment type="function">
    <text evidence="9">CRISPR (clustered regularly interspaced short palindromic repeat), is an adaptive immune system that provides protection against mobile genetic elements (viruses, transposable elements and conjugative plasmids). CRISPR clusters contain sequences complementary to antecedent mobile elements and target invading nucleic acids. CRISPR clusters are transcribed and processed into CRISPR RNA (crRNA). Functions as a ssRNA-specific endoribonuclease. Involved in the integration of spacer DNA into the CRISPR cassette.</text>
</comment>
<keyword evidence="5 9" id="KW-0255">Endonuclease</keyword>
<keyword evidence="7 9" id="KW-0460">Magnesium</keyword>
<name>A0A9Q7AD12_9BACT</name>
<dbReference type="RefSeq" id="WP_274373358.1">
    <property type="nucleotide sequence ID" value="NZ_CP072943.1"/>
</dbReference>
<dbReference type="AlphaFoldDB" id="A0A9Q7AD12"/>
<comment type="cofactor">
    <cofactor evidence="1 9">
        <name>Mg(2+)</name>
        <dbReference type="ChEBI" id="CHEBI:18420"/>
    </cofactor>
</comment>
<dbReference type="Gene3D" id="3.30.70.240">
    <property type="match status" value="1"/>
</dbReference>
<proteinExistence type="inferred from homology"/>
<gene>
    <name evidence="9" type="primary">cas2</name>
    <name evidence="10" type="ORF">KAR29_12670</name>
</gene>
<protein>
    <recommendedName>
        <fullName evidence="9">CRISPR-associated endoribonuclease Cas2</fullName>
        <ecNumber evidence="9">3.1.-.-</ecNumber>
    </recommendedName>
</protein>
<evidence type="ECO:0000256" key="9">
    <source>
        <dbReference type="HAMAP-Rule" id="MF_01471"/>
    </source>
</evidence>
<evidence type="ECO:0000256" key="2">
    <source>
        <dbReference type="ARBA" id="ARBA00009959"/>
    </source>
</evidence>
<dbReference type="CDD" id="cd09725">
    <property type="entry name" value="Cas2_I_II_III"/>
    <property type="match status" value="1"/>
</dbReference>
<evidence type="ECO:0000256" key="7">
    <source>
        <dbReference type="ARBA" id="ARBA00022842"/>
    </source>
</evidence>
<feature type="binding site" evidence="9">
    <location>
        <position position="13"/>
    </location>
    <ligand>
        <name>Mg(2+)</name>
        <dbReference type="ChEBI" id="CHEBI:18420"/>
        <note>catalytic</note>
    </ligand>
</feature>
<dbReference type="SUPFAM" id="SSF143430">
    <property type="entry name" value="TTP0101/SSO1404-like"/>
    <property type="match status" value="1"/>
</dbReference>
<dbReference type="InterPro" id="IPR021127">
    <property type="entry name" value="CRISPR_associated_Cas2"/>
</dbReference>
<dbReference type="GO" id="GO:0046872">
    <property type="term" value="F:metal ion binding"/>
    <property type="evidence" value="ECO:0007669"/>
    <property type="project" value="UniProtKB-UniRule"/>
</dbReference>
<reference evidence="11" key="1">
    <citation type="submission" date="2021-04" db="EMBL/GenBank/DDBJ databases">
        <title>A novel Synergistetes isolate from a pyrite-forming mixed culture.</title>
        <authorList>
            <person name="Bunk B."/>
            <person name="Sproer C."/>
            <person name="Spring S."/>
            <person name="Pester M."/>
        </authorList>
    </citation>
    <scope>NUCLEOTIDE SEQUENCE [LARGE SCALE GENOMIC DNA]</scope>
    <source>
        <strain evidence="11">J.5.4.2-T.3.5.2</strain>
    </source>
</reference>
<evidence type="ECO:0000256" key="1">
    <source>
        <dbReference type="ARBA" id="ARBA00001946"/>
    </source>
</evidence>